<dbReference type="AlphaFoldDB" id="U5D9S5"/>
<organism evidence="2 3">
    <name type="scientific">Amborella trichopoda</name>
    <dbReference type="NCBI Taxonomy" id="13333"/>
    <lineage>
        <taxon>Eukaryota</taxon>
        <taxon>Viridiplantae</taxon>
        <taxon>Streptophyta</taxon>
        <taxon>Embryophyta</taxon>
        <taxon>Tracheophyta</taxon>
        <taxon>Spermatophyta</taxon>
        <taxon>Magnoliopsida</taxon>
        <taxon>Amborellales</taxon>
        <taxon>Amborellaceae</taxon>
        <taxon>Amborella</taxon>
    </lineage>
</organism>
<protein>
    <submittedName>
        <fullName evidence="2">Uncharacterized protein</fullName>
    </submittedName>
</protein>
<dbReference type="Proteomes" id="UP000017836">
    <property type="component" value="Unassembled WGS sequence"/>
</dbReference>
<dbReference type="HOGENOM" id="CLU_2592989_0_0_1"/>
<feature type="region of interest" description="Disordered" evidence="1">
    <location>
        <begin position="61"/>
        <end position="80"/>
    </location>
</feature>
<dbReference type="EMBL" id="KI392076">
    <property type="protein sequence ID" value="ERN18970.1"/>
    <property type="molecule type" value="Genomic_DNA"/>
</dbReference>
<feature type="region of interest" description="Disordered" evidence="1">
    <location>
        <begin position="1"/>
        <end position="45"/>
    </location>
</feature>
<dbReference type="Gramene" id="ERN18970">
    <property type="protein sequence ID" value="ERN18970"/>
    <property type="gene ID" value="AMTR_s00194p00015150"/>
</dbReference>
<evidence type="ECO:0000313" key="2">
    <source>
        <dbReference type="EMBL" id="ERN18970.1"/>
    </source>
</evidence>
<evidence type="ECO:0000313" key="3">
    <source>
        <dbReference type="Proteomes" id="UP000017836"/>
    </source>
</evidence>
<reference evidence="3" key="1">
    <citation type="journal article" date="2013" name="Science">
        <title>The Amborella genome and the evolution of flowering plants.</title>
        <authorList>
            <consortium name="Amborella Genome Project"/>
        </authorList>
    </citation>
    <scope>NUCLEOTIDE SEQUENCE [LARGE SCALE GENOMIC DNA]</scope>
</reference>
<evidence type="ECO:0000256" key="1">
    <source>
        <dbReference type="SAM" id="MobiDB-lite"/>
    </source>
</evidence>
<name>U5D9S5_AMBTC</name>
<keyword evidence="3" id="KW-1185">Reference proteome</keyword>
<sequence length="80" mass="8955">MTTAPSANDHDHESSKRLDPRLHALANPSPHATLHQGFQKNRRAPPRYLTIPIMVHPKATICHSTKKEASKRNRDEAASI</sequence>
<proteinExistence type="predicted"/>
<gene>
    <name evidence="2" type="ORF">AMTR_s00194p00015150</name>
</gene>
<feature type="compositionally biased region" description="Basic and acidic residues" evidence="1">
    <location>
        <begin position="8"/>
        <end position="22"/>
    </location>
</feature>
<feature type="compositionally biased region" description="Basic and acidic residues" evidence="1">
    <location>
        <begin position="65"/>
        <end position="80"/>
    </location>
</feature>
<accession>U5D9S5</accession>